<evidence type="ECO:0000256" key="6">
    <source>
        <dbReference type="SAM" id="Phobius"/>
    </source>
</evidence>
<dbReference type="GeneTree" id="ENSGT01150000286921"/>
<dbReference type="Pfam" id="PF00001">
    <property type="entry name" value="7tm_1"/>
    <property type="match status" value="1"/>
</dbReference>
<name>A0A8C0CVZ6_BALMU</name>
<evidence type="ECO:0000256" key="2">
    <source>
        <dbReference type="ARBA" id="ARBA00022692"/>
    </source>
</evidence>
<comment type="subcellular location">
    <subcellularLocation>
        <location evidence="1">Membrane</location>
    </subcellularLocation>
</comment>
<dbReference type="GO" id="GO:0004930">
    <property type="term" value="F:G protein-coupled receptor activity"/>
    <property type="evidence" value="ECO:0007669"/>
    <property type="project" value="UniProtKB-KW"/>
</dbReference>
<dbReference type="GO" id="GO:0016020">
    <property type="term" value="C:membrane"/>
    <property type="evidence" value="ECO:0007669"/>
    <property type="project" value="UniProtKB-SubCell"/>
</dbReference>
<organism evidence="8">
    <name type="scientific">Balaenoptera musculus</name>
    <name type="common">Blue whale</name>
    <dbReference type="NCBI Taxonomy" id="9771"/>
    <lineage>
        <taxon>Eukaryota</taxon>
        <taxon>Metazoa</taxon>
        <taxon>Chordata</taxon>
        <taxon>Craniata</taxon>
        <taxon>Vertebrata</taxon>
        <taxon>Euteleostomi</taxon>
        <taxon>Mammalia</taxon>
        <taxon>Eutheria</taxon>
        <taxon>Laurasiatheria</taxon>
        <taxon>Artiodactyla</taxon>
        <taxon>Whippomorpha</taxon>
        <taxon>Cetacea</taxon>
        <taxon>Mysticeti</taxon>
        <taxon>Balaenopteridae</taxon>
        <taxon>Balaenoptera</taxon>
    </lineage>
</organism>
<reference evidence="8" key="1">
    <citation type="submission" date="2023-09" db="UniProtKB">
        <authorList>
            <consortium name="Ensembl"/>
        </authorList>
    </citation>
    <scope>IDENTIFICATION</scope>
</reference>
<dbReference type="AlphaFoldDB" id="A0A8C0CVZ6"/>
<proteinExistence type="predicted"/>
<dbReference type="Ensembl" id="ENSBMST00010011866.1">
    <property type="protein sequence ID" value="ENSBMSP00010010690.1"/>
    <property type="gene ID" value="ENSBMSG00010007828.1"/>
</dbReference>
<evidence type="ECO:0000313" key="8">
    <source>
        <dbReference type="Ensembl" id="ENSBMSP00010010690.1"/>
    </source>
</evidence>
<keyword evidence="3 6" id="KW-1133">Transmembrane helix</keyword>
<keyword evidence="4" id="KW-0675">Receptor</keyword>
<feature type="transmembrane region" description="Helical" evidence="6">
    <location>
        <begin position="57"/>
        <end position="83"/>
    </location>
</feature>
<feature type="domain" description="G-protein coupled receptors family 1 profile" evidence="7">
    <location>
        <begin position="41"/>
        <end position="146"/>
    </location>
</feature>
<sequence>MKRQNQSSVVEFILLGFSNFPELQGQLFGVFLVDYLVTLMGNAIIIVIISLEQSLHVPMYLFLLNLSVVHVSFIIPVMLVVFLREGTFIRVSGCTAQLCSAVTFGTAECFLLTAMAYDCHVTICLPLLYSTHMSPRVCILLVGVSY</sequence>
<dbReference type="OMA" id="NSWIAAT"/>
<accession>A0A8C0CVZ6</accession>
<evidence type="ECO:0000256" key="1">
    <source>
        <dbReference type="ARBA" id="ARBA00004370"/>
    </source>
</evidence>
<keyword evidence="4" id="KW-0807">Transducer</keyword>
<dbReference type="PANTHER" id="PTHR48018">
    <property type="entry name" value="OLFACTORY RECEPTOR"/>
    <property type="match status" value="1"/>
</dbReference>
<dbReference type="PROSITE" id="PS50262">
    <property type="entry name" value="G_PROTEIN_RECEP_F1_2"/>
    <property type="match status" value="1"/>
</dbReference>
<dbReference type="InterPro" id="IPR000276">
    <property type="entry name" value="GPCR_Rhodpsn"/>
</dbReference>
<evidence type="ECO:0000256" key="4">
    <source>
        <dbReference type="ARBA" id="ARBA00023040"/>
    </source>
</evidence>
<keyword evidence="5 6" id="KW-0472">Membrane</keyword>
<protein>
    <recommendedName>
        <fullName evidence="7">G-protein coupled receptors family 1 profile domain-containing protein</fullName>
    </recommendedName>
</protein>
<keyword evidence="4" id="KW-0297">G-protein coupled receptor</keyword>
<evidence type="ECO:0000259" key="7">
    <source>
        <dbReference type="PROSITE" id="PS50262"/>
    </source>
</evidence>
<evidence type="ECO:0000256" key="3">
    <source>
        <dbReference type="ARBA" id="ARBA00022989"/>
    </source>
</evidence>
<dbReference type="SUPFAM" id="SSF81321">
    <property type="entry name" value="Family A G protein-coupled receptor-like"/>
    <property type="match status" value="1"/>
</dbReference>
<feature type="transmembrane region" description="Helical" evidence="6">
    <location>
        <begin position="27"/>
        <end position="51"/>
    </location>
</feature>
<dbReference type="InterPro" id="IPR017452">
    <property type="entry name" value="GPCR_Rhodpsn_7TM"/>
</dbReference>
<evidence type="ECO:0000256" key="5">
    <source>
        <dbReference type="ARBA" id="ARBA00023136"/>
    </source>
</evidence>
<dbReference type="PRINTS" id="PR00237">
    <property type="entry name" value="GPCRRHODOPSN"/>
</dbReference>
<dbReference type="Gene3D" id="1.20.1070.10">
    <property type="entry name" value="Rhodopsin 7-helix transmembrane proteins"/>
    <property type="match status" value="1"/>
</dbReference>
<keyword evidence="2 6" id="KW-0812">Transmembrane</keyword>